<reference evidence="1 2" key="1">
    <citation type="journal article" date="2013" name="Int. J. Syst. Evol. Microbiol.">
        <title>Sphingomonas kyungheensis sp. nov., a bacterium with ginsenoside-converting activity isolated from soil of a ginseng field.</title>
        <authorList>
            <person name="Son H.M."/>
            <person name="Yang J.E."/>
            <person name="Park Y."/>
            <person name="Han C.K."/>
            <person name="Kim S.G."/>
            <person name="Kook M."/>
            <person name="Yi T.H."/>
        </authorList>
    </citation>
    <scope>NUCLEOTIDE SEQUENCE [LARGE SCALE GENOMIC DNA]</scope>
    <source>
        <strain evidence="1 2">LMG 26582</strain>
    </source>
</reference>
<sequence length="87" mass="10004">MAHDAGWQWRIPLRHRVADTIVSCSRHLDHDAALARLLGDVDCELRSAPNRLRFVTGTRRRPWHRNRIARALPATSWSCSNRPATAR</sequence>
<proteinExistence type="predicted"/>
<protein>
    <submittedName>
        <fullName evidence="1">Tryptophan 7-halogenase</fullName>
    </submittedName>
</protein>
<dbReference type="InterPro" id="IPR036188">
    <property type="entry name" value="FAD/NAD-bd_sf"/>
</dbReference>
<dbReference type="Proteomes" id="UP001367771">
    <property type="component" value="Unassembled WGS sequence"/>
</dbReference>
<accession>A0ABU8GZ24</accession>
<gene>
    <name evidence="1" type="ORF">V8201_00380</name>
</gene>
<dbReference type="Gene3D" id="3.50.50.60">
    <property type="entry name" value="FAD/NAD(P)-binding domain"/>
    <property type="match status" value="1"/>
</dbReference>
<dbReference type="InterPro" id="IPR006905">
    <property type="entry name" value="Flavin_halogenase"/>
</dbReference>
<dbReference type="EMBL" id="JBBBDM010000001">
    <property type="protein sequence ID" value="MEI5685525.1"/>
    <property type="molecule type" value="Genomic_DNA"/>
</dbReference>
<name>A0ABU8GZ24_9SPHN</name>
<evidence type="ECO:0000313" key="1">
    <source>
        <dbReference type="EMBL" id="MEI5685525.1"/>
    </source>
</evidence>
<evidence type="ECO:0000313" key="2">
    <source>
        <dbReference type="Proteomes" id="UP001367771"/>
    </source>
</evidence>
<comment type="caution">
    <text evidence="1">The sequence shown here is derived from an EMBL/GenBank/DDBJ whole genome shotgun (WGS) entry which is preliminary data.</text>
</comment>
<dbReference type="RefSeq" id="WP_336544195.1">
    <property type="nucleotide sequence ID" value="NZ_JBBBDM010000001.1"/>
</dbReference>
<keyword evidence="2" id="KW-1185">Reference proteome</keyword>
<organism evidence="1 2">
    <name type="scientific">Sphingomonas kyungheensis</name>
    <dbReference type="NCBI Taxonomy" id="1069987"/>
    <lineage>
        <taxon>Bacteria</taxon>
        <taxon>Pseudomonadati</taxon>
        <taxon>Pseudomonadota</taxon>
        <taxon>Alphaproteobacteria</taxon>
        <taxon>Sphingomonadales</taxon>
        <taxon>Sphingomonadaceae</taxon>
        <taxon>Sphingomonas</taxon>
    </lineage>
</organism>
<dbReference type="Pfam" id="PF04820">
    <property type="entry name" value="Trp_halogenase"/>
    <property type="match status" value="1"/>
</dbReference>